<dbReference type="OrthoDB" id="19944at2759"/>
<dbReference type="Proteomes" id="UP000694843">
    <property type="component" value="Unplaced"/>
</dbReference>
<dbReference type="PANTHER" id="PTHR10241">
    <property type="entry name" value="LETHAL 2 GIANT LARVAE PROTEIN"/>
    <property type="match status" value="1"/>
</dbReference>
<keyword evidence="2" id="KW-0268">Exocytosis</keyword>
<dbReference type="Gene3D" id="2.130.10.10">
    <property type="entry name" value="YVTN repeat-like/Quinoprotein amine dehydrogenase"/>
    <property type="match status" value="1"/>
</dbReference>
<keyword evidence="5" id="KW-1185">Reference proteome</keyword>
<dbReference type="GO" id="GO:0006887">
    <property type="term" value="P:exocytosis"/>
    <property type="evidence" value="ECO:0007669"/>
    <property type="project" value="UniProtKB-KW"/>
</dbReference>
<evidence type="ECO:0000256" key="1">
    <source>
        <dbReference type="ARBA" id="ARBA00008070"/>
    </source>
</evidence>
<dbReference type="InterPro" id="IPR001680">
    <property type="entry name" value="WD40_rpt"/>
</dbReference>
<dbReference type="PROSITE" id="PS00678">
    <property type="entry name" value="WD_REPEATS_1"/>
    <property type="match status" value="1"/>
</dbReference>
<dbReference type="GO" id="GO:0019905">
    <property type="term" value="F:syntaxin binding"/>
    <property type="evidence" value="ECO:0007669"/>
    <property type="project" value="TreeGrafter"/>
</dbReference>
<comment type="similarity">
    <text evidence="1">Belongs to the WD repeat L(2)GL family.</text>
</comment>
<evidence type="ECO:0000256" key="4">
    <source>
        <dbReference type="ARBA" id="ARBA00022737"/>
    </source>
</evidence>
<reference evidence="6" key="1">
    <citation type="submission" date="2025-08" db="UniProtKB">
        <authorList>
            <consortium name="RefSeq"/>
        </authorList>
    </citation>
    <scope>IDENTIFICATION</scope>
    <source>
        <tissue evidence="6">Whole organism</tissue>
    </source>
</reference>
<accession>A0A979FXI0</accession>
<dbReference type="InterPro" id="IPR015943">
    <property type="entry name" value="WD40/YVTN_repeat-like_dom_sf"/>
</dbReference>
<dbReference type="GO" id="GO:0006893">
    <property type="term" value="P:Golgi to plasma membrane transport"/>
    <property type="evidence" value="ECO:0007669"/>
    <property type="project" value="TreeGrafter"/>
</dbReference>
<dbReference type="SMART" id="SM00320">
    <property type="entry name" value="WD40"/>
    <property type="match status" value="3"/>
</dbReference>
<keyword evidence="4" id="KW-0677">Repeat</keyword>
<name>A0A979FXI0_HYAAZ</name>
<organism evidence="5 6">
    <name type="scientific">Hyalella azteca</name>
    <name type="common">Amphipod</name>
    <dbReference type="NCBI Taxonomy" id="294128"/>
    <lineage>
        <taxon>Eukaryota</taxon>
        <taxon>Metazoa</taxon>
        <taxon>Ecdysozoa</taxon>
        <taxon>Arthropoda</taxon>
        <taxon>Crustacea</taxon>
        <taxon>Multicrustacea</taxon>
        <taxon>Malacostraca</taxon>
        <taxon>Eumalacostraca</taxon>
        <taxon>Peracarida</taxon>
        <taxon>Amphipoda</taxon>
        <taxon>Senticaudata</taxon>
        <taxon>Talitrida</taxon>
        <taxon>Talitroidea</taxon>
        <taxon>Hyalellidae</taxon>
        <taxon>Hyalella</taxon>
    </lineage>
</organism>
<dbReference type="GO" id="GO:0005886">
    <property type="term" value="C:plasma membrane"/>
    <property type="evidence" value="ECO:0007669"/>
    <property type="project" value="TreeGrafter"/>
</dbReference>
<evidence type="ECO:0000313" key="6">
    <source>
        <dbReference type="RefSeq" id="XP_047740834.1"/>
    </source>
</evidence>
<dbReference type="GO" id="GO:0031201">
    <property type="term" value="C:SNARE complex"/>
    <property type="evidence" value="ECO:0007669"/>
    <property type="project" value="TreeGrafter"/>
</dbReference>
<sequence>MKKRTLKHVLDGFRSSVAQPSAKTEHVPIVETLRPEHFQVAKTVRHGFPYQPTALAFDPIQKILAVGTKHGSIRLIGRPGVDAHMRHESEAAVLFLVFLVNEGALISATADSSVHIWNLRQKRPEIVHSLKFQRERVTSVCLALQSKWLYVGSERGNVHIVNVETFTLSGYIINWNKAIDL</sequence>
<dbReference type="OMA" id="ERITCCF"/>
<dbReference type="PANTHER" id="PTHR10241:SF25">
    <property type="entry name" value="TOMOSYN, ISOFORM C"/>
    <property type="match status" value="1"/>
</dbReference>
<dbReference type="GeneID" id="125179293"/>
<evidence type="ECO:0000256" key="2">
    <source>
        <dbReference type="ARBA" id="ARBA00022483"/>
    </source>
</evidence>
<dbReference type="InterPro" id="IPR036322">
    <property type="entry name" value="WD40_repeat_dom_sf"/>
</dbReference>
<gene>
    <name evidence="6" type="primary">LOC125179293</name>
</gene>
<dbReference type="AlphaFoldDB" id="A0A979FXI0"/>
<dbReference type="InterPro" id="IPR019775">
    <property type="entry name" value="WD40_repeat_CS"/>
</dbReference>
<dbReference type="RefSeq" id="XP_047740834.1">
    <property type="nucleotide sequence ID" value="XM_047884878.1"/>
</dbReference>
<dbReference type="SUPFAM" id="SSF50978">
    <property type="entry name" value="WD40 repeat-like"/>
    <property type="match status" value="1"/>
</dbReference>
<dbReference type="FunFam" id="2.130.10.10:FF:000474">
    <property type="entry name" value="Syntaxin binding protein 5"/>
    <property type="match status" value="1"/>
</dbReference>
<dbReference type="GO" id="GO:0005096">
    <property type="term" value="F:GTPase activator activity"/>
    <property type="evidence" value="ECO:0007669"/>
    <property type="project" value="TreeGrafter"/>
</dbReference>
<proteinExistence type="inferred from homology"/>
<dbReference type="KEGG" id="hazt:125179293"/>
<protein>
    <submittedName>
        <fullName evidence="6">Syntaxin-binding protein 5-like</fullName>
    </submittedName>
</protein>
<evidence type="ECO:0000256" key="3">
    <source>
        <dbReference type="ARBA" id="ARBA00022574"/>
    </source>
</evidence>
<evidence type="ECO:0000313" key="5">
    <source>
        <dbReference type="Proteomes" id="UP000694843"/>
    </source>
</evidence>
<keyword evidence="3" id="KW-0853">WD repeat</keyword>
<dbReference type="GO" id="GO:0045159">
    <property type="term" value="F:myosin II binding"/>
    <property type="evidence" value="ECO:0007669"/>
    <property type="project" value="TreeGrafter"/>
</dbReference>